<evidence type="ECO:0000256" key="4">
    <source>
        <dbReference type="ARBA" id="ARBA00022525"/>
    </source>
</evidence>
<evidence type="ECO:0000256" key="6">
    <source>
        <dbReference type="PIRSR" id="PIRSR620443-50"/>
    </source>
</evidence>
<protein>
    <recommendedName>
        <fullName evidence="8">Interleukin family protein</fullName>
    </recommendedName>
</protein>
<dbReference type="PANTHER" id="PTHR48482">
    <property type="entry name" value="INTERLEUKIN-19-RELATED"/>
    <property type="match status" value="1"/>
</dbReference>
<keyword evidence="5" id="KW-0732">Signal</keyword>
<feature type="disulfide bond" evidence="7">
    <location>
        <begin position="87"/>
        <end position="144"/>
    </location>
</feature>
<evidence type="ECO:0000256" key="7">
    <source>
        <dbReference type="PIRSR" id="PIRSR620443-51"/>
    </source>
</evidence>
<feature type="non-terminal residue" evidence="10">
    <location>
        <position position="1"/>
    </location>
</feature>
<dbReference type="InterPro" id="IPR020443">
    <property type="entry name" value="IL-10/19/20/24/26"/>
</dbReference>
<gene>
    <name evidence="10" type="ORF">AB205_0157550</name>
</gene>
<dbReference type="GO" id="GO:0005615">
    <property type="term" value="C:extracellular space"/>
    <property type="evidence" value="ECO:0007669"/>
    <property type="project" value="UniProtKB-UniRule"/>
</dbReference>
<evidence type="ECO:0000313" key="10">
    <source>
        <dbReference type="EMBL" id="PIO31191.1"/>
    </source>
</evidence>
<keyword evidence="9" id="KW-0812">Transmembrane</keyword>
<evidence type="ECO:0000256" key="5">
    <source>
        <dbReference type="ARBA" id="ARBA00022729"/>
    </source>
</evidence>
<name>A0A2G9RVD8_AQUCT</name>
<proteinExistence type="inferred from homology"/>
<dbReference type="InterPro" id="IPR009079">
    <property type="entry name" value="4_helix_cytokine-like_core"/>
</dbReference>
<comment type="function">
    <text evidence="8">Immune regulatory cytokine.</text>
</comment>
<dbReference type="SUPFAM" id="SSF47266">
    <property type="entry name" value="4-helical cytokines"/>
    <property type="match status" value="1"/>
</dbReference>
<comment type="similarity">
    <text evidence="2 8">Belongs to the IL-10 family.</text>
</comment>
<reference evidence="11" key="1">
    <citation type="journal article" date="2017" name="Nat. Commun.">
        <title>The North American bullfrog draft genome provides insight into hormonal regulation of long noncoding RNA.</title>
        <authorList>
            <person name="Hammond S.A."/>
            <person name="Warren R.L."/>
            <person name="Vandervalk B.P."/>
            <person name="Kucuk E."/>
            <person name="Khan H."/>
            <person name="Gibb E.A."/>
            <person name="Pandoh P."/>
            <person name="Kirk H."/>
            <person name="Zhao Y."/>
            <person name="Jones M."/>
            <person name="Mungall A.J."/>
            <person name="Coope R."/>
            <person name="Pleasance S."/>
            <person name="Moore R.A."/>
            <person name="Holt R.A."/>
            <person name="Round J.M."/>
            <person name="Ohora S."/>
            <person name="Walle B.V."/>
            <person name="Veldhoen N."/>
            <person name="Helbing C.C."/>
            <person name="Birol I."/>
        </authorList>
    </citation>
    <scope>NUCLEOTIDE SEQUENCE [LARGE SCALE GENOMIC DNA]</scope>
</reference>
<keyword evidence="9" id="KW-1133">Transmembrane helix</keyword>
<evidence type="ECO:0000256" key="9">
    <source>
        <dbReference type="SAM" id="Phobius"/>
    </source>
</evidence>
<organism evidence="10 11">
    <name type="scientific">Aquarana catesbeiana</name>
    <name type="common">American bullfrog</name>
    <name type="synonym">Rana catesbeiana</name>
    <dbReference type="NCBI Taxonomy" id="8400"/>
    <lineage>
        <taxon>Eukaryota</taxon>
        <taxon>Metazoa</taxon>
        <taxon>Chordata</taxon>
        <taxon>Craniata</taxon>
        <taxon>Vertebrata</taxon>
        <taxon>Euteleostomi</taxon>
        <taxon>Amphibia</taxon>
        <taxon>Batrachia</taxon>
        <taxon>Anura</taxon>
        <taxon>Neobatrachia</taxon>
        <taxon>Ranoidea</taxon>
        <taxon>Ranidae</taxon>
        <taxon>Aquarana</taxon>
    </lineage>
</organism>
<evidence type="ECO:0000256" key="3">
    <source>
        <dbReference type="ARBA" id="ARBA00022514"/>
    </source>
</evidence>
<dbReference type="PANTHER" id="PTHR48482:SF3">
    <property type="entry name" value="INTERLEUKIN-19"/>
    <property type="match status" value="1"/>
</dbReference>
<dbReference type="SMART" id="SM00188">
    <property type="entry name" value="IL10"/>
    <property type="match status" value="1"/>
</dbReference>
<sequence length="190" mass="21796">TVLFKELSGITMECPSGLVCIIIASILLMNMSCIKATGDRCQLSADISELKRHFEAIKGFLHDGDIITDISLVRESMLNKIHVSEQCCFLLKLGRFYLGNVFPNIELSHKNINDKKRSKLFHNLANAVLGLKTELRQCHSTMRCPCGEKTLRFIEEFKREFYELETEAATRKAVGDLNILFRWMERKYMG</sequence>
<dbReference type="Proteomes" id="UP000228934">
    <property type="component" value="Unassembled WGS sequence"/>
</dbReference>
<evidence type="ECO:0000256" key="1">
    <source>
        <dbReference type="ARBA" id="ARBA00004613"/>
    </source>
</evidence>
<dbReference type="EMBL" id="KV932731">
    <property type="protein sequence ID" value="PIO31191.1"/>
    <property type="molecule type" value="Genomic_DNA"/>
</dbReference>
<evidence type="ECO:0000256" key="8">
    <source>
        <dbReference type="RuleBase" id="RU368043"/>
    </source>
</evidence>
<feature type="disulfide bond" evidence="6">
    <location>
        <begin position="87"/>
        <end position="146"/>
    </location>
</feature>
<dbReference type="GO" id="GO:0005125">
    <property type="term" value="F:cytokine activity"/>
    <property type="evidence" value="ECO:0007669"/>
    <property type="project" value="UniProtKB-UniRule"/>
</dbReference>
<keyword evidence="4 8" id="KW-0964">Secreted</keyword>
<keyword evidence="6" id="KW-1015">Disulfide bond</keyword>
<evidence type="ECO:0000313" key="11">
    <source>
        <dbReference type="Proteomes" id="UP000228934"/>
    </source>
</evidence>
<comment type="subcellular location">
    <subcellularLocation>
        <location evidence="1 8">Secreted</location>
    </subcellularLocation>
</comment>
<dbReference type="AlphaFoldDB" id="A0A2G9RVD8"/>
<keyword evidence="3 8" id="KW-0202">Cytokine</keyword>
<keyword evidence="9" id="KW-0472">Membrane</keyword>
<feature type="disulfide bond" evidence="6">
    <location>
        <begin position="41"/>
        <end position="138"/>
    </location>
</feature>
<feature type="transmembrane region" description="Helical" evidence="9">
    <location>
        <begin position="16"/>
        <end position="34"/>
    </location>
</feature>
<feature type="disulfide bond" evidence="7">
    <location>
        <begin position="88"/>
        <end position="146"/>
    </location>
</feature>
<dbReference type="OrthoDB" id="9938154at2759"/>
<keyword evidence="11" id="KW-1185">Reference proteome</keyword>
<dbReference type="Pfam" id="PF00726">
    <property type="entry name" value="IL10"/>
    <property type="match status" value="1"/>
</dbReference>
<accession>A0A2G9RVD8</accession>
<dbReference type="Gene3D" id="1.20.1250.10">
    <property type="match status" value="1"/>
</dbReference>
<evidence type="ECO:0000256" key="2">
    <source>
        <dbReference type="ARBA" id="ARBA00008813"/>
    </source>
</evidence>